<dbReference type="GO" id="GO:0016791">
    <property type="term" value="F:phosphatase activity"/>
    <property type="evidence" value="ECO:0007669"/>
    <property type="project" value="UniProtKB-ARBA"/>
</dbReference>
<dbReference type="GO" id="GO:0000287">
    <property type="term" value="F:magnesium ion binding"/>
    <property type="evidence" value="ECO:0007669"/>
    <property type="project" value="TreeGrafter"/>
</dbReference>
<dbReference type="PANTHER" id="PTHR10000">
    <property type="entry name" value="PHOSPHOSERINE PHOSPHATASE"/>
    <property type="match status" value="1"/>
</dbReference>
<dbReference type="HOGENOM" id="CLU_044146_0_1_9"/>
<name>D3T6K3_THEIA</name>
<evidence type="ECO:0000313" key="2">
    <source>
        <dbReference type="Proteomes" id="UP000001552"/>
    </source>
</evidence>
<dbReference type="Pfam" id="PF08282">
    <property type="entry name" value="Hydrolase_3"/>
    <property type="match status" value="1"/>
</dbReference>
<dbReference type="SFLD" id="SFLDG01144">
    <property type="entry name" value="C2.B.4:_PGP_Like"/>
    <property type="match status" value="1"/>
</dbReference>
<evidence type="ECO:0000313" key="1">
    <source>
        <dbReference type="EMBL" id="ADD01616.1"/>
    </source>
</evidence>
<dbReference type="EMBL" id="CP001936">
    <property type="protein sequence ID" value="ADD01616.1"/>
    <property type="molecule type" value="Genomic_DNA"/>
</dbReference>
<dbReference type="InterPro" id="IPR023214">
    <property type="entry name" value="HAD_sf"/>
</dbReference>
<dbReference type="eggNOG" id="COG0561">
    <property type="taxonomic scope" value="Bacteria"/>
</dbReference>
<dbReference type="PROSITE" id="PS01229">
    <property type="entry name" value="COF_2"/>
    <property type="match status" value="1"/>
</dbReference>
<dbReference type="NCBIfam" id="TIGR01484">
    <property type="entry name" value="HAD-SF-IIB"/>
    <property type="match status" value="1"/>
</dbReference>
<keyword evidence="2" id="KW-1185">Reference proteome</keyword>
<protein>
    <submittedName>
        <fullName evidence="1">Cof-like hydrolase</fullName>
    </submittedName>
</protein>
<proteinExistence type="predicted"/>
<dbReference type="InterPro" id="IPR006379">
    <property type="entry name" value="HAD-SF_hydro_IIB"/>
</dbReference>
<dbReference type="InterPro" id="IPR036412">
    <property type="entry name" value="HAD-like_sf"/>
</dbReference>
<dbReference type="SFLD" id="SFLDG01140">
    <property type="entry name" value="C2.B:_Phosphomannomutase_and_P"/>
    <property type="match status" value="1"/>
</dbReference>
<dbReference type="NCBIfam" id="TIGR00099">
    <property type="entry name" value="Cof-subfamily"/>
    <property type="match status" value="1"/>
</dbReference>
<dbReference type="RefSeq" id="WP_012994446.1">
    <property type="nucleotide sequence ID" value="NC_013921.1"/>
</dbReference>
<dbReference type="Gene3D" id="3.40.50.1000">
    <property type="entry name" value="HAD superfamily/HAD-like"/>
    <property type="match status" value="1"/>
</dbReference>
<dbReference type="AlphaFoldDB" id="D3T6K3"/>
<dbReference type="GO" id="GO:0005829">
    <property type="term" value="C:cytosol"/>
    <property type="evidence" value="ECO:0007669"/>
    <property type="project" value="TreeGrafter"/>
</dbReference>
<organism evidence="1 2">
    <name type="scientific">Thermoanaerobacter italicus (strain DSM 9252 / Ab9)</name>
    <dbReference type="NCBI Taxonomy" id="580331"/>
    <lineage>
        <taxon>Bacteria</taxon>
        <taxon>Bacillati</taxon>
        <taxon>Bacillota</taxon>
        <taxon>Clostridia</taxon>
        <taxon>Thermoanaerobacterales</taxon>
        <taxon>Thermoanaerobacteraceae</taxon>
        <taxon>Thermoanaerobacter</taxon>
    </lineage>
</organism>
<reference evidence="1" key="1">
    <citation type="submission" date="2010-02" db="EMBL/GenBank/DDBJ databases">
        <title>Complete sequence of Thermoanaerobacter italicus Ab9.</title>
        <authorList>
            <consortium name="US DOE Joint Genome Institute"/>
            <person name="Lucas S."/>
            <person name="Copeland A."/>
            <person name="Lapidus A."/>
            <person name="Cheng J.-F."/>
            <person name="Bruce D."/>
            <person name="Goodwin L."/>
            <person name="Pitluck S."/>
            <person name="Chertkov O."/>
            <person name="Detter J.C."/>
            <person name="Han C."/>
            <person name="Tapia R."/>
            <person name="Land M."/>
            <person name="Hauser L."/>
            <person name="Kyrpides N."/>
            <person name="Mikhailova N."/>
            <person name="Hemme C.L."/>
            <person name="Woyke T."/>
        </authorList>
    </citation>
    <scope>NUCLEOTIDE SEQUENCE [LARGE SCALE GENOMIC DNA]</scope>
    <source>
        <strain evidence="1">Ab9</strain>
    </source>
</reference>
<dbReference type="Gene3D" id="3.30.1240.10">
    <property type="match status" value="1"/>
</dbReference>
<accession>D3T6K3</accession>
<dbReference type="CDD" id="cd07516">
    <property type="entry name" value="HAD_Pase"/>
    <property type="match status" value="1"/>
</dbReference>
<dbReference type="KEGG" id="tit:Thit_0298"/>
<dbReference type="SUPFAM" id="SSF56784">
    <property type="entry name" value="HAD-like"/>
    <property type="match status" value="1"/>
</dbReference>
<dbReference type="Proteomes" id="UP000001552">
    <property type="component" value="Chromosome"/>
</dbReference>
<gene>
    <name evidence="1" type="ordered locus">Thit_0298</name>
</gene>
<dbReference type="PANTHER" id="PTHR10000:SF8">
    <property type="entry name" value="HAD SUPERFAMILY HYDROLASE-LIKE, TYPE 3"/>
    <property type="match status" value="1"/>
</dbReference>
<dbReference type="InterPro" id="IPR000150">
    <property type="entry name" value="Cof"/>
</dbReference>
<dbReference type="SFLD" id="SFLDS00003">
    <property type="entry name" value="Haloacid_Dehalogenase"/>
    <property type="match status" value="1"/>
</dbReference>
<dbReference type="OrthoDB" id="9781413at2"/>
<sequence>MRYKMIVLDVDGTLINDEKIITPKTKDALIAVQRQGVIVVLASGRPAPGLKRESDALELEKYHGLLLSYNGGKVIDVTTKKVIYQKSIPRETATRLLKHLETFPVTPIVDDGTYIYTTDEDGYQIRYESQNNNLKIKIVNNLADDINFCPIKILIAAPNEVLLSASKKIMAPFENELSFTLSAPFYLEATMKGVSKASSLRIICNILNIKPEEVMAFGDAQNDILMIEFAGLGVAMGNACEELKAIADEVTLSNNEDGIAHTLKKYYEI</sequence>